<sequence length="110" mass="12361">MKDHQNPPQRFASIWDALEDTPQEAANMRLRSKLMLELCNVIRGWELSQKEAAKRLKITQPRLNDVLSGKIDKFSLDALVNLSAAAQLDVDITFHPITHGVTHKHLVPGA</sequence>
<dbReference type="Proteomes" id="UP000283627">
    <property type="component" value="Unassembled WGS sequence"/>
</dbReference>
<gene>
    <name evidence="2" type="ORF">BK665_20160</name>
</gene>
<dbReference type="OrthoDB" id="9788479at2"/>
<evidence type="ECO:0000313" key="3">
    <source>
        <dbReference type="Proteomes" id="UP000283627"/>
    </source>
</evidence>
<dbReference type="RefSeq" id="WP_123408644.1">
    <property type="nucleotide sequence ID" value="NZ_MOBP01000013.1"/>
</dbReference>
<proteinExistence type="predicted"/>
<feature type="domain" description="HTH cro/C1-type" evidence="1">
    <location>
        <begin position="47"/>
        <end position="95"/>
    </location>
</feature>
<reference evidence="2 3" key="1">
    <citation type="submission" date="2016-10" db="EMBL/GenBank/DDBJ databases">
        <title>Comparative genome analysis of multiple Pseudomonas spp. focuses on biocontrol and plant growth promoting traits.</title>
        <authorList>
            <person name="Tao X.-Y."/>
            <person name="Taylor C.G."/>
        </authorList>
    </citation>
    <scope>NUCLEOTIDE SEQUENCE [LARGE SCALE GENOMIC DNA]</scope>
    <source>
        <strain evidence="2 3">39A2</strain>
    </source>
</reference>
<dbReference type="InterPro" id="IPR001387">
    <property type="entry name" value="Cro/C1-type_HTH"/>
</dbReference>
<comment type="caution">
    <text evidence="2">The sequence shown here is derived from an EMBL/GenBank/DDBJ whole genome shotgun (WGS) entry which is preliminary data.</text>
</comment>
<accession>A0A423KEK1</accession>
<protein>
    <submittedName>
        <fullName evidence="2">XRE family transcriptional regulator</fullName>
    </submittedName>
</protein>
<dbReference type="GO" id="GO:0003677">
    <property type="term" value="F:DNA binding"/>
    <property type="evidence" value="ECO:0007669"/>
    <property type="project" value="InterPro"/>
</dbReference>
<dbReference type="CDD" id="cd00093">
    <property type="entry name" value="HTH_XRE"/>
    <property type="match status" value="1"/>
</dbReference>
<dbReference type="SUPFAM" id="SSF47413">
    <property type="entry name" value="lambda repressor-like DNA-binding domains"/>
    <property type="match status" value="1"/>
</dbReference>
<dbReference type="AlphaFoldDB" id="A0A423KEK1"/>
<dbReference type="PROSITE" id="PS50943">
    <property type="entry name" value="HTH_CROC1"/>
    <property type="match status" value="1"/>
</dbReference>
<evidence type="ECO:0000259" key="1">
    <source>
        <dbReference type="PROSITE" id="PS50943"/>
    </source>
</evidence>
<name>A0A423KEK1_9PSED</name>
<organism evidence="2 3">
    <name type="scientific">Pseudomonas frederiksbergensis</name>
    <dbReference type="NCBI Taxonomy" id="104087"/>
    <lineage>
        <taxon>Bacteria</taxon>
        <taxon>Pseudomonadati</taxon>
        <taxon>Pseudomonadota</taxon>
        <taxon>Gammaproteobacteria</taxon>
        <taxon>Pseudomonadales</taxon>
        <taxon>Pseudomonadaceae</taxon>
        <taxon>Pseudomonas</taxon>
    </lineage>
</organism>
<evidence type="ECO:0000313" key="2">
    <source>
        <dbReference type="EMBL" id="RON51083.1"/>
    </source>
</evidence>
<dbReference type="InterPro" id="IPR039554">
    <property type="entry name" value="HigA2-like_HTH"/>
</dbReference>
<dbReference type="Gene3D" id="1.10.260.40">
    <property type="entry name" value="lambda repressor-like DNA-binding domains"/>
    <property type="match status" value="1"/>
</dbReference>
<dbReference type="InterPro" id="IPR010982">
    <property type="entry name" value="Lambda_DNA-bd_dom_sf"/>
</dbReference>
<dbReference type="EMBL" id="MOBP01000013">
    <property type="protein sequence ID" value="RON51083.1"/>
    <property type="molecule type" value="Genomic_DNA"/>
</dbReference>
<dbReference type="Pfam" id="PF13744">
    <property type="entry name" value="HTH_37"/>
    <property type="match status" value="1"/>
</dbReference>